<keyword evidence="1" id="KW-1133">Transmembrane helix</keyword>
<dbReference type="EMBL" id="GBRH01201583">
    <property type="protein sequence ID" value="JAD96312.1"/>
    <property type="molecule type" value="Transcribed_RNA"/>
</dbReference>
<protein>
    <submittedName>
        <fullName evidence="2">Tetratricopeptide repeat (TPR)-containing protein</fullName>
    </submittedName>
</protein>
<proteinExistence type="predicted"/>
<accession>A0A0A9EJT0</accession>
<sequence length="72" mass="8367">MEMFSLHLQDAFHGWMGRLGWAWMSRYSKILFLSGEIHVCQLQMVQNSHINGLCILLPGKLMFAMILLFVLI</sequence>
<name>A0A0A9EJT0_ARUDO</name>
<feature type="transmembrane region" description="Helical" evidence="1">
    <location>
        <begin position="50"/>
        <end position="71"/>
    </location>
</feature>
<evidence type="ECO:0000313" key="2">
    <source>
        <dbReference type="EMBL" id="JAD96312.1"/>
    </source>
</evidence>
<reference evidence="2" key="2">
    <citation type="journal article" date="2015" name="Data Brief">
        <title>Shoot transcriptome of the giant reed, Arundo donax.</title>
        <authorList>
            <person name="Barrero R.A."/>
            <person name="Guerrero F.D."/>
            <person name="Moolhuijzen P."/>
            <person name="Goolsby J.A."/>
            <person name="Tidwell J."/>
            <person name="Bellgard S.E."/>
            <person name="Bellgard M.I."/>
        </authorList>
    </citation>
    <scope>NUCLEOTIDE SEQUENCE</scope>
    <source>
        <tissue evidence="2">Shoot tissue taken approximately 20 cm above the soil surface</tissue>
    </source>
</reference>
<evidence type="ECO:0000256" key="1">
    <source>
        <dbReference type="SAM" id="Phobius"/>
    </source>
</evidence>
<keyword evidence="1" id="KW-0812">Transmembrane</keyword>
<dbReference type="AlphaFoldDB" id="A0A0A9EJT0"/>
<organism evidence="2">
    <name type="scientific">Arundo donax</name>
    <name type="common">Giant reed</name>
    <name type="synonym">Donax arundinaceus</name>
    <dbReference type="NCBI Taxonomy" id="35708"/>
    <lineage>
        <taxon>Eukaryota</taxon>
        <taxon>Viridiplantae</taxon>
        <taxon>Streptophyta</taxon>
        <taxon>Embryophyta</taxon>
        <taxon>Tracheophyta</taxon>
        <taxon>Spermatophyta</taxon>
        <taxon>Magnoliopsida</taxon>
        <taxon>Liliopsida</taxon>
        <taxon>Poales</taxon>
        <taxon>Poaceae</taxon>
        <taxon>PACMAD clade</taxon>
        <taxon>Arundinoideae</taxon>
        <taxon>Arundineae</taxon>
        <taxon>Arundo</taxon>
    </lineage>
</organism>
<reference evidence="2" key="1">
    <citation type="submission" date="2014-09" db="EMBL/GenBank/DDBJ databases">
        <authorList>
            <person name="Magalhaes I.L.F."/>
            <person name="Oliveira U."/>
            <person name="Santos F.R."/>
            <person name="Vidigal T.H.D.A."/>
            <person name="Brescovit A.D."/>
            <person name="Santos A.J."/>
        </authorList>
    </citation>
    <scope>NUCLEOTIDE SEQUENCE</scope>
    <source>
        <tissue evidence="2">Shoot tissue taken approximately 20 cm above the soil surface</tissue>
    </source>
</reference>
<keyword evidence="1" id="KW-0472">Membrane</keyword>